<name>A0A485M3N8_9ZZZZ</name>
<protein>
    <submittedName>
        <fullName evidence="1">Uncharacterized protein</fullName>
    </submittedName>
</protein>
<reference evidence="1" key="1">
    <citation type="submission" date="2019-03" db="EMBL/GenBank/DDBJ databases">
        <authorList>
            <person name="Hao L."/>
        </authorList>
    </citation>
    <scope>NUCLEOTIDE SEQUENCE</scope>
</reference>
<organism evidence="1">
    <name type="scientific">anaerobic digester metagenome</name>
    <dbReference type="NCBI Taxonomy" id="1263854"/>
    <lineage>
        <taxon>unclassified sequences</taxon>
        <taxon>metagenomes</taxon>
        <taxon>ecological metagenomes</taxon>
    </lineage>
</organism>
<proteinExistence type="predicted"/>
<gene>
    <name evidence="1" type="ORF">SCFA_540003</name>
</gene>
<accession>A0A485M3N8</accession>
<dbReference type="EMBL" id="CAADRM010000119">
    <property type="protein sequence ID" value="VFU16332.1"/>
    <property type="molecule type" value="Genomic_DNA"/>
</dbReference>
<dbReference type="AlphaFoldDB" id="A0A485M3N8"/>
<evidence type="ECO:0000313" key="1">
    <source>
        <dbReference type="EMBL" id="VFU16332.1"/>
    </source>
</evidence>
<sequence>MCNSHYLIGQLFPFLKFVDKSDHSQSINTPKGTVTSTPFDKTVVPHRQKTRLGQYGRRFKSPLPGIIPSVHEYWEISNHQQQRCLS</sequence>